<dbReference type="Proteomes" id="UP000586918">
    <property type="component" value="Unassembled WGS sequence"/>
</dbReference>
<reference evidence="4 5" key="1">
    <citation type="submission" date="2020-04" db="EMBL/GenBank/DDBJ databases">
        <authorList>
            <person name="Klaysubun C."/>
            <person name="Duangmal K."/>
            <person name="Lipun K."/>
        </authorList>
    </citation>
    <scope>NUCLEOTIDE SEQUENCE [LARGE SCALE GENOMIC DNA]</scope>
    <source>
        <strain evidence="4 5">DSM 45300</strain>
    </source>
</reference>
<dbReference type="InterPro" id="IPR002881">
    <property type="entry name" value="DUF58"/>
</dbReference>
<proteinExistence type="predicted"/>
<sequence length="452" mass="46938">MPRRPVARPPTWSAPWSGGCRCPPPLTRAAERVNGGFGRLGGLTVRGRCLLAGGAATAACAIVLDERDLLRIGIFVVLLPLLSLVLAARARRAVRAVRSLVPERVPVGSDVEVTVALRGGPLFGALRVADTVPDAAGPSPAAPPRFTVHRLPARDGVRIGYPLRPVLRGSHRIGPLVIRATDPLNLAEFSRESGETDRLLVLPAVVALRGLPAALGTGAGTPGAAVAHQGHGSPDVLVRQYRSGDDLRRVHWRSTARHDELMVRLEERPWRGTITVLLDRRDNAHRGRGPGSSLEFAVSLTASICAHLIGRGEPVMLVTEDGTAPTGPGATRLDPMLDALAALRPSARPGLGGPPLAAGGDLIAVLGAVEPGQLEGLLARRPDGGHAVLLDVAGWDPAGRSAAPDPAAPAAALRRAGWHVAVATAGTAPDRVWDQLTSGATPDSTRSGASSP</sequence>
<keyword evidence="5" id="KW-1185">Reference proteome</keyword>
<comment type="caution">
    <text evidence="4">The sequence shown here is derived from an EMBL/GenBank/DDBJ whole genome shotgun (WGS) entry which is preliminary data.</text>
</comment>
<accession>A0A848DN97</accession>
<keyword evidence="2" id="KW-0472">Membrane</keyword>
<evidence type="ECO:0000313" key="5">
    <source>
        <dbReference type="Proteomes" id="UP000586918"/>
    </source>
</evidence>
<gene>
    <name evidence="4" type="ORF">HF519_22280</name>
</gene>
<keyword evidence="2" id="KW-0812">Transmembrane</keyword>
<keyword evidence="2" id="KW-1133">Transmembrane helix</keyword>
<dbReference type="PROSITE" id="PS51257">
    <property type="entry name" value="PROKAR_LIPOPROTEIN"/>
    <property type="match status" value="1"/>
</dbReference>
<dbReference type="Pfam" id="PF01882">
    <property type="entry name" value="DUF58"/>
    <property type="match status" value="1"/>
</dbReference>
<protein>
    <submittedName>
        <fullName evidence="4">DUF58 domain-containing protein</fullName>
    </submittedName>
</protein>
<dbReference type="AlphaFoldDB" id="A0A848DN97"/>
<evidence type="ECO:0000256" key="1">
    <source>
        <dbReference type="SAM" id="MobiDB-lite"/>
    </source>
</evidence>
<feature type="domain" description="DUF58" evidence="3">
    <location>
        <begin position="238"/>
        <end position="348"/>
    </location>
</feature>
<feature type="compositionally biased region" description="Polar residues" evidence="1">
    <location>
        <begin position="435"/>
        <end position="452"/>
    </location>
</feature>
<evidence type="ECO:0000256" key="2">
    <source>
        <dbReference type="SAM" id="Phobius"/>
    </source>
</evidence>
<dbReference type="EMBL" id="JAAXKZ010000102">
    <property type="protein sequence ID" value="NMH94257.1"/>
    <property type="molecule type" value="Genomic_DNA"/>
</dbReference>
<name>A0A848DN97_9PSEU</name>
<dbReference type="PANTHER" id="PTHR34351">
    <property type="entry name" value="SLR1927 PROTEIN-RELATED"/>
    <property type="match status" value="1"/>
</dbReference>
<organism evidence="4 5">
    <name type="scientific">Pseudonocardia bannensis</name>
    <dbReference type="NCBI Taxonomy" id="630973"/>
    <lineage>
        <taxon>Bacteria</taxon>
        <taxon>Bacillati</taxon>
        <taxon>Actinomycetota</taxon>
        <taxon>Actinomycetes</taxon>
        <taxon>Pseudonocardiales</taxon>
        <taxon>Pseudonocardiaceae</taxon>
        <taxon>Pseudonocardia</taxon>
    </lineage>
</organism>
<dbReference type="PANTHER" id="PTHR34351:SF1">
    <property type="entry name" value="SLR1927 PROTEIN"/>
    <property type="match status" value="1"/>
</dbReference>
<feature type="region of interest" description="Disordered" evidence="1">
    <location>
        <begin position="433"/>
        <end position="452"/>
    </location>
</feature>
<evidence type="ECO:0000313" key="4">
    <source>
        <dbReference type="EMBL" id="NMH94257.1"/>
    </source>
</evidence>
<feature type="transmembrane region" description="Helical" evidence="2">
    <location>
        <begin position="70"/>
        <end position="88"/>
    </location>
</feature>
<evidence type="ECO:0000259" key="3">
    <source>
        <dbReference type="Pfam" id="PF01882"/>
    </source>
</evidence>